<dbReference type="PROSITE" id="PS01186">
    <property type="entry name" value="EGF_2"/>
    <property type="match status" value="1"/>
</dbReference>
<gene>
    <name evidence="11" type="ORF">g.1850</name>
</gene>
<keyword evidence="3" id="KW-0106">Calcium</keyword>
<dbReference type="Gene3D" id="2.10.70.10">
    <property type="entry name" value="Complement Module, domain 1"/>
    <property type="match status" value="3"/>
</dbReference>
<feature type="domain" description="Sushi" evidence="9">
    <location>
        <begin position="223"/>
        <end position="284"/>
    </location>
</feature>
<dbReference type="AlphaFoldDB" id="A0A1B6CIF6"/>
<dbReference type="InterPro" id="IPR000742">
    <property type="entry name" value="EGF"/>
</dbReference>
<sequence>NKFTCNCQTGYGGENCNTLLLSNFTLHFPTSGTTNYVRLKGPRKSLNKVSVCLWMKTSDRHNYGTVFSYATTKHDNSLTLTDYNGLVLYVNGVRVVTDVTANDGDWHHICIEWSSSNGQWMLYKDGILKDSGLDLANNTLIPGEGVLVLGQDQDRLGGGFNAAESFVGDLTQLNIWNHCIGEEEIYGRANNCENHKEGNVISWREFRSSIHGKIQISESPLCQGCIAPTITPFSTINISSTGNVVRYTCDPGYKMWYKGNEESTLELRCLVHGSWEGTPPVCKRLSCGFPGYFPSGWIIGRSYLYQDFIQYKCFDGLKLIGEPNRRCQQNGTWSGEVPTCQAGSCPELPKLEHGSMWSVAADEQSNHKMEFECHHGYELIGNQEIVCLKNGSWDKVPPSCVLPTCPLPKMLLNTILVLLNSKNQTFISESSLATELSRNCKNGLELKNETGTWTCEEIDQWMKNERIIRCVEVTCTTPGLDL</sequence>
<keyword evidence="4 6" id="KW-1015">Disulfide bond</keyword>
<dbReference type="PROSITE" id="PS50026">
    <property type="entry name" value="EGF_3"/>
    <property type="match status" value="1"/>
</dbReference>
<name>A0A1B6CIF6_9HEMI</name>
<feature type="disulfide bond" evidence="6">
    <location>
        <begin position="7"/>
        <end position="16"/>
    </location>
</feature>
<accession>A0A1B6CIF6</accession>
<keyword evidence="6" id="KW-0245">EGF-like domain</keyword>
<keyword evidence="5" id="KW-0325">Glycoprotein</keyword>
<evidence type="ECO:0000256" key="6">
    <source>
        <dbReference type="PROSITE-ProRule" id="PRU00076"/>
    </source>
</evidence>
<keyword evidence="2" id="KW-0479">Metal-binding</keyword>
<feature type="domain" description="Pentraxin (PTX)" evidence="10">
    <location>
        <begin position="22"/>
        <end position="222"/>
    </location>
</feature>
<organism evidence="11">
    <name type="scientific">Clastoptera arizonana</name>
    <name type="common">Arizona spittle bug</name>
    <dbReference type="NCBI Taxonomy" id="38151"/>
    <lineage>
        <taxon>Eukaryota</taxon>
        <taxon>Metazoa</taxon>
        <taxon>Ecdysozoa</taxon>
        <taxon>Arthropoda</taxon>
        <taxon>Hexapoda</taxon>
        <taxon>Insecta</taxon>
        <taxon>Pterygota</taxon>
        <taxon>Neoptera</taxon>
        <taxon>Paraneoptera</taxon>
        <taxon>Hemiptera</taxon>
        <taxon>Auchenorrhyncha</taxon>
        <taxon>Cercopoidea</taxon>
        <taxon>Clastopteridae</taxon>
        <taxon>Clastoptera</taxon>
    </lineage>
</organism>
<evidence type="ECO:0008006" key="12">
    <source>
        <dbReference type="Google" id="ProtNLM"/>
    </source>
</evidence>
<dbReference type="SMART" id="SM00159">
    <property type="entry name" value="PTX"/>
    <property type="match status" value="1"/>
</dbReference>
<feature type="domain" description="Sushi" evidence="9">
    <location>
        <begin position="343"/>
        <end position="402"/>
    </location>
</feature>
<dbReference type="InterPro" id="IPR013320">
    <property type="entry name" value="ConA-like_dom_sf"/>
</dbReference>
<dbReference type="EMBL" id="GEDC01024107">
    <property type="protein sequence ID" value="JAS13191.1"/>
    <property type="molecule type" value="Transcribed_RNA"/>
</dbReference>
<evidence type="ECO:0000259" key="9">
    <source>
        <dbReference type="PROSITE" id="PS50923"/>
    </source>
</evidence>
<evidence type="ECO:0000256" key="7">
    <source>
        <dbReference type="PROSITE-ProRule" id="PRU00302"/>
    </source>
</evidence>
<proteinExistence type="predicted"/>
<feature type="disulfide bond" evidence="7">
    <location>
        <begin position="373"/>
        <end position="400"/>
    </location>
</feature>
<dbReference type="PANTHER" id="PTHR19277:SF125">
    <property type="entry name" value="B6"/>
    <property type="match status" value="1"/>
</dbReference>
<dbReference type="PRINTS" id="PR00895">
    <property type="entry name" value="PENTAXIN"/>
</dbReference>
<dbReference type="PANTHER" id="PTHR19277">
    <property type="entry name" value="PENTRAXIN"/>
    <property type="match status" value="1"/>
</dbReference>
<dbReference type="InterPro" id="IPR051360">
    <property type="entry name" value="Neuronal_Pentraxin_Related"/>
</dbReference>
<feature type="non-terminal residue" evidence="11">
    <location>
        <position position="482"/>
    </location>
</feature>
<evidence type="ECO:0000256" key="2">
    <source>
        <dbReference type="ARBA" id="ARBA00022723"/>
    </source>
</evidence>
<feature type="disulfide bond" evidence="7">
    <location>
        <begin position="313"/>
        <end position="340"/>
    </location>
</feature>
<dbReference type="PROSITE" id="PS51828">
    <property type="entry name" value="PTX_2"/>
    <property type="match status" value="1"/>
</dbReference>
<dbReference type="FunFam" id="2.60.120.200:FF:000012">
    <property type="entry name" value="neuronal pentraxin receptor"/>
    <property type="match status" value="1"/>
</dbReference>
<feature type="non-terminal residue" evidence="11">
    <location>
        <position position="1"/>
    </location>
</feature>
<dbReference type="PROSITE" id="PS50923">
    <property type="entry name" value="SUSHI"/>
    <property type="match status" value="3"/>
</dbReference>
<reference evidence="11" key="1">
    <citation type="submission" date="2015-12" db="EMBL/GenBank/DDBJ databases">
        <title>De novo transcriptome assembly of four potential Pierce s Disease insect vectors from Arizona vineyards.</title>
        <authorList>
            <person name="Tassone E.E."/>
        </authorList>
    </citation>
    <scope>NUCLEOTIDE SEQUENCE</scope>
</reference>
<dbReference type="Pfam" id="PF00084">
    <property type="entry name" value="Sushi"/>
    <property type="match status" value="3"/>
</dbReference>
<dbReference type="InterPro" id="IPR001759">
    <property type="entry name" value="PTX_dom"/>
</dbReference>
<feature type="domain" description="EGF-like" evidence="8">
    <location>
        <begin position="1"/>
        <end position="17"/>
    </location>
</feature>
<dbReference type="InterPro" id="IPR000436">
    <property type="entry name" value="Sushi_SCR_CCP_dom"/>
</dbReference>
<comment type="caution">
    <text evidence="6">Lacks conserved residue(s) required for the propagation of feature annotation.</text>
</comment>
<dbReference type="PROSITE" id="PS00022">
    <property type="entry name" value="EGF_1"/>
    <property type="match status" value="1"/>
</dbReference>
<keyword evidence="7" id="KW-0768">Sushi</keyword>
<dbReference type="Pfam" id="PF00354">
    <property type="entry name" value="Pentaxin"/>
    <property type="match status" value="1"/>
</dbReference>
<evidence type="ECO:0000259" key="8">
    <source>
        <dbReference type="PROSITE" id="PS50026"/>
    </source>
</evidence>
<evidence type="ECO:0000256" key="4">
    <source>
        <dbReference type="ARBA" id="ARBA00023157"/>
    </source>
</evidence>
<dbReference type="InterPro" id="IPR035976">
    <property type="entry name" value="Sushi/SCR/CCP_sf"/>
</dbReference>
<dbReference type="SUPFAM" id="SSF49899">
    <property type="entry name" value="Concanavalin A-like lectins/glucanases"/>
    <property type="match status" value="1"/>
</dbReference>
<dbReference type="SMART" id="SM00032">
    <property type="entry name" value="CCP"/>
    <property type="match status" value="3"/>
</dbReference>
<comment type="cofactor">
    <cofactor evidence="1">
        <name>Ca(2+)</name>
        <dbReference type="ChEBI" id="CHEBI:29108"/>
    </cofactor>
</comment>
<evidence type="ECO:0000313" key="11">
    <source>
        <dbReference type="EMBL" id="JAS13191.1"/>
    </source>
</evidence>
<dbReference type="GO" id="GO:0046872">
    <property type="term" value="F:metal ion binding"/>
    <property type="evidence" value="ECO:0007669"/>
    <property type="project" value="UniProtKB-KW"/>
</dbReference>
<evidence type="ECO:0000256" key="5">
    <source>
        <dbReference type="ARBA" id="ARBA00023180"/>
    </source>
</evidence>
<dbReference type="CDD" id="cd00033">
    <property type="entry name" value="CCP"/>
    <property type="match status" value="3"/>
</dbReference>
<feature type="domain" description="Sushi" evidence="9">
    <location>
        <begin position="285"/>
        <end position="342"/>
    </location>
</feature>
<evidence type="ECO:0000256" key="3">
    <source>
        <dbReference type="ARBA" id="ARBA00022837"/>
    </source>
</evidence>
<dbReference type="Gene3D" id="2.60.120.200">
    <property type="match status" value="1"/>
</dbReference>
<evidence type="ECO:0000256" key="1">
    <source>
        <dbReference type="ARBA" id="ARBA00001913"/>
    </source>
</evidence>
<dbReference type="SUPFAM" id="SSF57535">
    <property type="entry name" value="Complement control module/SCR domain"/>
    <property type="match status" value="3"/>
</dbReference>
<evidence type="ECO:0000259" key="10">
    <source>
        <dbReference type="PROSITE" id="PS51828"/>
    </source>
</evidence>
<protein>
    <recommendedName>
        <fullName evidence="12">Sushi, von Willebrand factor type A, EGF and pentraxin domain-containing protein 1</fullName>
    </recommendedName>
</protein>